<dbReference type="PANTHER" id="PTHR21696">
    <property type="entry name" value="PROTEIN UNC-79 HOMOLOG"/>
    <property type="match status" value="1"/>
</dbReference>
<accession>A0AAD7YB88</accession>
<dbReference type="PANTHER" id="PTHR21696:SF2">
    <property type="entry name" value="PROTEIN UNC-79 HOMOLOG"/>
    <property type="match status" value="1"/>
</dbReference>
<comment type="caution">
    <text evidence="1">The sequence shown here is derived from an EMBL/GenBank/DDBJ whole genome shotgun (WGS) entry which is preliminary data.</text>
</comment>
<dbReference type="AlphaFoldDB" id="A0AAD7YB88"/>
<dbReference type="EMBL" id="JARGEI010000024">
    <property type="protein sequence ID" value="KAJ8708996.1"/>
    <property type="molecule type" value="Genomic_DNA"/>
</dbReference>
<evidence type="ECO:0000313" key="2">
    <source>
        <dbReference type="Proteomes" id="UP001231518"/>
    </source>
</evidence>
<organism evidence="1 2">
    <name type="scientific">Mythimna separata</name>
    <name type="common">Oriental armyworm</name>
    <name type="synonym">Pseudaletia separata</name>
    <dbReference type="NCBI Taxonomy" id="271217"/>
    <lineage>
        <taxon>Eukaryota</taxon>
        <taxon>Metazoa</taxon>
        <taxon>Ecdysozoa</taxon>
        <taxon>Arthropoda</taxon>
        <taxon>Hexapoda</taxon>
        <taxon>Insecta</taxon>
        <taxon>Pterygota</taxon>
        <taxon>Neoptera</taxon>
        <taxon>Endopterygota</taxon>
        <taxon>Lepidoptera</taxon>
        <taxon>Glossata</taxon>
        <taxon>Ditrysia</taxon>
        <taxon>Noctuoidea</taxon>
        <taxon>Noctuidae</taxon>
        <taxon>Noctuinae</taxon>
        <taxon>Hadenini</taxon>
        <taxon>Mythimna</taxon>
    </lineage>
</organism>
<keyword evidence="2" id="KW-1185">Reference proteome</keyword>
<dbReference type="InterPro" id="IPR024855">
    <property type="entry name" value="UNC79"/>
</dbReference>
<name>A0AAD7YB88_MYTSE</name>
<protein>
    <submittedName>
        <fullName evidence="1">Uncharacterized protein</fullName>
    </submittedName>
</protein>
<sequence>MPILYCLIPYGIITQSIWDYIMPAWMEAICTDVPEKEIMELKVPLGKILEPEGAMVGVDEKNLYKFAVLKVTSTPTPDTVLPVLEWFQVRADLAEGASG</sequence>
<reference evidence="1" key="1">
    <citation type="submission" date="2023-03" db="EMBL/GenBank/DDBJ databases">
        <title>Chromosome-level genomes of two armyworms, Mythimna separata and Mythimna loreyi, provide insights into the biosynthesis and reception of sex pheromones.</title>
        <authorList>
            <person name="Zhao H."/>
        </authorList>
    </citation>
    <scope>NUCLEOTIDE SEQUENCE</scope>
    <source>
        <strain evidence="1">BeijingLab</strain>
        <tissue evidence="1">Pupa</tissue>
    </source>
</reference>
<gene>
    <name evidence="1" type="ORF">PYW07_008822</name>
</gene>
<dbReference type="Proteomes" id="UP001231518">
    <property type="component" value="Chromosome 22"/>
</dbReference>
<proteinExistence type="predicted"/>
<evidence type="ECO:0000313" key="1">
    <source>
        <dbReference type="EMBL" id="KAJ8708996.1"/>
    </source>
</evidence>
<dbReference type="Pfam" id="PF14776">
    <property type="entry name" value="UNC-79"/>
    <property type="match status" value="1"/>
</dbReference>